<dbReference type="AlphaFoldDB" id="A0A2C9KDU1"/>
<sequence>MRSPTFIEKKDLLERTKRELRECKDFKLGDCQEFKKSKYLNLIEKNIFIDQQEINSLVLDREKFLKQALVNYLRCLQWGDLHNVRVFRVVSLWFENHGNDLINELIKVFCNFGGS</sequence>
<dbReference type="KEGG" id="bgt:106070638"/>
<dbReference type="STRING" id="6526.A0A2C9KDU1"/>
<dbReference type="PANTHER" id="PTHR37079:SF4">
    <property type="entry name" value="SERINE_THREONINE-PROTEIN KINASE ATM"/>
    <property type="match status" value="1"/>
</dbReference>
<accession>A0A2C9KDU1</accession>
<gene>
    <name evidence="1" type="primary">106070638</name>
</gene>
<protein>
    <submittedName>
        <fullName evidence="1">Uncharacterized protein</fullName>
    </submittedName>
</protein>
<dbReference type="VEuPathDB" id="VectorBase:BGLAX_035300"/>
<evidence type="ECO:0000313" key="2">
    <source>
        <dbReference type="Proteomes" id="UP000076420"/>
    </source>
</evidence>
<evidence type="ECO:0000313" key="1">
    <source>
        <dbReference type="EnsemblMetazoa" id="BGLB017919-PA"/>
    </source>
</evidence>
<dbReference type="InterPro" id="IPR038980">
    <property type="entry name" value="ATM_plant"/>
</dbReference>
<dbReference type="VEuPathDB" id="VectorBase:BGLB017919"/>
<dbReference type="Proteomes" id="UP000076420">
    <property type="component" value="Unassembled WGS sequence"/>
</dbReference>
<dbReference type="EnsemblMetazoa" id="BGLB017919-RA">
    <property type="protein sequence ID" value="BGLB017919-PA"/>
    <property type="gene ID" value="BGLB017919"/>
</dbReference>
<reference evidence="1" key="1">
    <citation type="submission" date="2020-05" db="UniProtKB">
        <authorList>
            <consortium name="EnsemblMetazoa"/>
        </authorList>
    </citation>
    <scope>IDENTIFICATION</scope>
    <source>
        <strain evidence="1">BB02</strain>
    </source>
</reference>
<dbReference type="GO" id="GO:0004674">
    <property type="term" value="F:protein serine/threonine kinase activity"/>
    <property type="evidence" value="ECO:0007669"/>
    <property type="project" value="InterPro"/>
</dbReference>
<dbReference type="PANTHER" id="PTHR37079">
    <property type="entry name" value="SERINE/THREONINE-PROTEIN KINASE ATM"/>
    <property type="match status" value="1"/>
</dbReference>
<dbReference type="GO" id="GO:0006974">
    <property type="term" value="P:DNA damage response"/>
    <property type="evidence" value="ECO:0007669"/>
    <property type="project" value="InterPro"/>
</dbReference>
<name>A0A2C9KDU1_BIOGL</name>
<proteinExistence type="predicted"/>
<organism evidence="1 2">
    <name type="scientific">Biomphalaria glabrata</name>
    <name type="common">Bloodfluke planorb</name>
    <name type="synonym">Freshwater snail</name>
    <dbReference type="NCBI Taxonomy" id="6526"/>
    <lineage>
        <taxon>Eukaryota</taxon>
        <taxon>Metazoa</taxon>
        <taxon>Spiralia</taxon>
        <taxon>Lophotrochozoa</taxon>
        <taxon>Mollusca</taxon>
        <taxon>Gastropoda</taxon>
        <taxon>Heterobranchia</taxon>
        <taxon>Euthyneura</taxon>
        <taxon>Panpulmonata</taxon>
        <taxon>Hygrophila</taxon>
        <taxon>Lymnaeoidea</taxon>
        <taxon>Planorbidae</taxon>
        <taxon>Biomphalaria</taxon>
    </lineage>
</organism>